<dbReference type="PROSITE" id="PS00397">
    <property type="entry name" value="RECOMBINASES_1"/>
    <property type="match status" value="1"/>
</dbReference>
<feature type="active site" description="O-(5'-phospho-DNA)-serine intermediate" evidence="4 5">
    <location>
        <position position="14"/>
    </location>
</feature>
<evidence type="ECO:0000256" key="3">
    <source>
        <dbReference type="ARBA" id="ARBA00023172"/>
    </source>
</evidence>
<dbReference type="PROSITE" id="PS51736">
    <property type="entry name" value="RECOMBINASES_3"/>
    <property type="match status" value="1"/>
</dbReference>
<evidence type="ECO:0000256" key="2">
    <source>
        <dbReference type="ARBA" id="ARBA00023125"/>
    </source>
</evidence>
<dbReference type="SMART" id="SM00857">
    <property type="entry name" value="Resolvase"/>
    <property type="match status" value="1"/>
</dbReference>
<dbReference type="InterPro" id="IPR050639">
    <property type="entry name" value="SSR_resolvase"/>
</dbReference>
<dbReference type="CDD" id="cd00338">
    <property type="entry name" value="Ser_Recombinase"/>
    <property type="match status" value="1"/>
</dbReference>
<gene>
    <name evidence="7" type="ORF">SAMN05877753_10512</name>
</gene>
<dbReference type="SUPFAM" id="SSF53041">
    <property type="entry name" value="Resolvase-like"/>
    <property type="match status" value="1"/>
</dbReference>
<keyword evidence="1" id="KW-0229">DNA integration</keyword>
<dbReference type="Gene3D" id="3.40.50.1390">
    <property type="entry name" value="Resolvase, N-terminal catalytic domain"/>
    <property type="match status" value="1"/>
</dbReference>
<evidence type="ECO:0000256" key="4">
    <source>
        <dbReference type="PIRSR" id="PIRSR606118-50"/>
    </source>
</evidence>
<evidence type="ECO:0000256" key="5">
    <source>
        <dbReference type="PROSITE-ProRule" id="PRU10137"/>
    </source>
</evidence>
<dbReference type="GO" id="GO:0003677">
    <property type="term" value="F:DNA binding"/>
    <property type="evidence" value="ECO:0007669"/>
    <property type="project" value="UniProtKB-KW"/>
</dbReference>
<sequence>MNEIKSVAIYCRVSTEEQASEGYSISAQLQTLRQYTSLYSWQIAEEYIDEGISGKDIKGRPDMQRLISDSPYYQNRNLRQFGQCFAWENNSFLIQSN</sequence>
<dbReference type="GO" id="GO:0000150">
    <property type="term" value="F:DNA strand exchange activity"/>
    <property type="evidence" value="ECO:0007669"/>
    <property type="project" value="InterPro"/>
</dbReference>
<protein>
    <submittedName>
        <fullName evidence="7">Resolvase-like protein</fullName>
    </submittedName>
</protein>
<accession>A0A285CUF1</accession>
<dbReference type="GO" id="GO:0015074">
    <property type="term" value="P:DNA integration"/>
    <property type="evidence" value="ECO:0007669"/>
    <property type="project" value="UniProtKB-KW"/>
</dbReference>
<dbReference type="InterPro" id="IPR036162">
    <property type="entry name" value="Resolvase-like_N_sf"/>
</dbReference>
<dbReference type="AlphaFoldDB" id="A0A285CUF1"/>
<dbReference type="InterPro" id="IPR006119">
    <property type="entry name" value="Resolv_N"/>
</dbReference>
<evidence type="ECO:0000256" key="1">
    <source>
        <dbReference type="ARBA" id="ARBA00022908"/>
    </source>
</evidence>
<proteinExistence type="predicted"/>
<dbReference type="EMBL" id="OAOP01000005">
    <property type="protein sequence ID" value="SNX71172.1"/>
    <property type="molecule type" value="Genomic_DNA"/>
</dbReference>
<dbReference type="InterPro" id="IPR006118">
    <property type="entry name" value="Recombinase_CS"/>
</dbReference>
<reference evidence="7 8" key="1">
    <citation type="submission" date="2017-08" db="EMBL/GenBank/DDBJ databases">
        <authorList>
            <person name="de Groot N.N."/>
        </authorList>
    </citation>
    <scope>NUCLEOTIDE SEQUENCE [LARGE SCALE GENOMIC DNA]</scope>
    <source>
        <strain evidence="7 8">JC228</strain>
    </source>
</reference>
<evidence type="ECO:0000313" key="7">
    <source>
        <dbReference type="EMBL" id="SNX71172.1"/>
    </source>
</evidence>
<organism evidence="7 8">
    <name type="scientific">Bacillus oleivorans</name>
    <dbReference type="NCBI Taxonomy" id="1448271"/>
    <lineage>
        <taxon>Bacteria</taxon>
        <taxon>Bacillati</taxon>
        <taxon>Bacillota</taxon>
        <taxon>Bacilli</taxon>
        <taxon>Bacillales</taxon>
        <taxon>Bacillaceae</taxon>
        <taxon>Bacillus</taxon>
    </lineage>
</organism>
<dbReference type="Pfam" id="PF00239">
    <property type="entry name" value="Resolvase"/>
    <property type="match status" value="1"/>
</dbReference>
<dbReference type="Proteomes" id="UP000219546">
    <property type="component" value="Unassembled WGS sequence"/>
</dbReference>
<feature type="domain" description="Resolvase/invertase-type recombinase catalytic" evidence="6">
    <location>
        <begin position="6"/>
        <end position="97"/>
    </location>
</feature>
<evidence type="ECO:0000259" key="6">
    <source>
        <dbReference type="PROSITE" id="PS51736"/>
    </source>
</evidence>
<keyword evidence="2" id="KW-0238">DNA-binding</keyword>
<dbReference type="PANTHER" id="PTHR30461:SF23">
    <property type="entry name" value="DNA RECOMBINASE-RELATED"/>
    <property type="match status" value="1"/>
</dbReference>
<dbReference type="RefSeq" id="WP_245855845.1">
    <property type="nucleotide sequence ID" value="NZ_JBEPMQ010000004.1"/>
</dbReference>
<name>A0A285CUF1_9BACI</name>
<keyword evidence="8" id="KW-1185">Reference proteome</keyword>
<dbReference type="PANTHER" id="PTHR30461">
    <property type="entry name" value="DNA-INVERTASE FROM LAMBDOID PROPHAGE"/>
    <property type="match status" value="1"/>
</dbReference>
<keyword evidence="3" id="KW-0233">DNA recombination</keyword>
<evidence type="ECO:0000313" key="8">
    <source>
        <dbReference type="Proteomes" id="UP000219546"/>
    </source>
</evidence>